<dbReference type="Proteomes" id="UP000663586">
    <property type="component" value="Chromosome"/>
</dbReference>
<reference evidence="2" key="1">
    <citation type="submission" date="2020-11" db="EMBL/GenBank/DDBJ databases">
        <title>Carbohydrate-dependent, anaerobic sulfur respiration: A novel catabolism in halophilic archaea.</title>
        <authorList>
            <person name="Sorokin D.Y."/>
            <person name="Messina E."/>
            <person name="Smedile F."/>
            <person name="La Cono V."/>
            <person name="Hallsworth J.E."/>
            <person name="Yakimov M.M."/>
        </authorList>
    </citation>
    <scope>NUCLEOTIDE SEQUENCE</scope>
    <source>
        <strain evidence="2">AArc-S</strain>
    </source>
</reference>
<feature type="transmembrane region" description="Helical" evidence="1">
    <location>
        <begin position="15"/>
        <end position="37"/>
    </location>
</feature>
<sequence length="279" mass="29784">MEEDRLVFGYTRRAVALDLFVVTAVVPAVLIALHLFLPESARTTLVLQHGDPDPFEFLTAAYVHSNVPHLRNNITGYLAAIVMAYLLCLEAGRRRWFVATLAVVLVVVPVFVNVVSYVTFAGAFPADPTTRGFSAVVAATAGFVYVALLVLLRTAYSTETATFAGAVIFLVLLVTFYVLHVSVIEPLLLAGASGSALLCLAALVVSARGRIPRNRAGWKRLGSESVPVALVTALLVAFVVGLFPQRVIVDGMIINVYAHWLGLVGGVAAAVLLEPVVTD</sequence>
<evidence type="ECO:0000256" key="1">
    <source>
        <dbReference type="SAM" id="Phobius"/>
    </source>
</evidence>
<proteinExistence type="predicted"/>
<keyword evidence="3" id="KW-1185">Reference proteome</keyword>
<evidence type="ECO:0008006" key="4">
    <source>
        <dbReference type="Google" id="ProtNLM"/>
    </source>
</evidence>
<feature type="transmembrane region" description="Helical" evidence="1">
    <location>
        <begin position="163"/>
        <end position="181"/>
    </location>
</feature>
<feature type="transmembrane region" description="Helical" evidence="1">
    <location>
        <begin position="187"/>
        <end position="205"/>
    </location>
</feature>
<organism evidence="2 3">
    <name type="scientific">Natranaeroarchaeum sulfidigenes</name>
    <dbReference type="NCBI Taxonomy" id="2784880"/>
    <lineage>
        <taxon>Archaea</taxon>
        <taxon>Methanobacteriati</taxon>
        <taxon>Methanobacteriota</taxon>
        <taxon>Stenosarchaea group</taxon>
        <taxon>Halobacteria</taxon>
        <taxon>Halobacteriales</taxon>
        <taxon>Natronoarchaeaceae</taxon>
        <taxon>Natranaeroarchaeum</taxon>
    </lineage>
</organism>
<feature type="transmembrane region" description="Helical" evidence="1">
    <location>
        <begin position="74"/>
        <end position="89"/>
    </location>
</feature>
<keyword evidence="1" id="KW-0812">Transmembrane</keyword>
<feature type="transmembrane region" description="Helical" evidence="1">
    <location>
        <begin position="96"/>
        <end position="120"/>
    </location>
</feature>
<dbReference type="KEGG" id="hara:AArcS_1400"/>
<gene>
    <name evidence="2" type="ORF">AArcS_1400</name>
</gene>
<name>A0A897MWD5_9EURY</name>
<feature type="transmembrane region" description="Helical" evidence="1">
    <location>
        <begin position="257"/>
        <end position="277"/>
    </location>
</feature>
<accession>A0A897MWD5</accession>
<dbReference type="EMBL" id="CP064786">
    <property type="protein sequence ID" value="QSG02615.1"/>
    <property type="molecule type" value="Genomic_DNA"/>
</dbReference>
<feature type="transmembrane region" description="Helical" evidence="1">
    <location>
        <begin position="132"/>
        <end position="151"/>
    </location>
</feature>
<evidence type="ECO:0000313" key="2">
    <source>
        <dbReference type="EMBL" id="QSG02615.1"/>
    </source>
</evidence>
<evidence type="ECO:0000313" key="3">
    <source>
        <dbReference type="Proteomes" id="UP000663586"/>
    </source>
</evidence>
<keyword evidence="1" id="KW-1133">Transmembrane helix</keyword>
<dbReference type="AlphaFoldDB" id="A0A897MWD5"/>
<feature type="transmembrane region" description="Helical" evidence="1">
    <location>
        <begin position="226"/>
        <end position="245"/>
    </location>
</feature>
<keyword evidence="1" id="KW-0472">Membrane</keyword>
<protein>
    <recommendedName>
        <fullName evidence="4">Peptidase S54 rhomboid domain-containing protein</fullName>
    </recommendedName>
</protein>